<evidence type="ECO:0000313" key="3">
    <source>
        <dbReference type="Proteomes" id="UP000034350"/>
    </source>
</evidence>
<dbReference type="GeneID" id="36318436"/>
<gene>
    <name evidence="2" type="ORF">AAJ76_100007636</name>
</gene>
<dbReference type="RefSeq" id="XP_024331598.1">
    <property type="nucleotide sequence ID" value="XM_024473542.1"/>
</dbReference>
<evidence type="ECO:0000256" key="1">
    <source>
        <dbReference type="SAM" id="Phobius"/>
    </source>
</evidence>
<sequence length="85" mass="10343">MKKGYFPYFYNPCCANFFIFFSLMNVTDYRWRVLRVGELSFNYLLIPLLLHSSVIYIYSFDFLDFFFNKNQSFFSFYLLVSALID</sequence>
<dbReference type="Proteomes" id="UP000034350">
    <property type="component" value="Unassembled WGS sequence"/>
</dbReference>
<comment type="caution">
    <text evidence="2">The sequence shown here is derived from an EMBL/GenBank/DDBJ whole genome shotgun (WGS) entry which is preliminary data.</text>
</comment>
<feature type="transmembrane region" description="Helical" evidence="1">
    <location>
        <begin position="39"/>
        <end position="59"/>
    </location>
</feature>
<feature type="transmembrane region" description="Helical" evidence="1">
    <location>
        <begin position="6"/>
        <end position="27"/>
    </location>
</feature>
<name>A0A0F9WES7_9MICR</name>
<dbReference type="VEuPathDB" id="MicrosporidiaDB:AAJ76_100007636"/>
<dbReference type="EMBL" id="JPQZ01000010">
    <property type="protein sequence ID" value="KKO75856.1"/>
    <property type="molecule type" value="Genomic_DNA"/>
</dbReference>
<keyword evidence="1" id="KW-0472">Membrane</keyword>
<dbReference type="AlphaFoldDB" id="A0A0F9WES7"/>
<accession>A0A0F9WES7</accession>
<keyword evidence="3" id="KW-1185">Reference proteome</keyword>
<reference evidence="2 3" key="1">
    <citation type="journal article" date="2015" name="Environ. Microbiol.">
        <title>Genome analyses suggest the presence of polyploidy and recent human-driven expansions in eight global populations of the honeybee pathogen Nosema ceranae.</title>
        <authorList>
            <person name="Pelin A."/>
            <person name="Selman M."/>
            <person name="Aris-Brosou S."/>
            <person name="Farinelli L."/>
            <person name="Corradi N."/>
        </authorList>
    </citation>
    <scope>NUCLEOTIDE SEQUENCE [LARGE SCALE GENOMIC DNA]</scope>
    <source>
        <strain evidence="2 3">PA08 1199</strain>
    </source>
</reference>
<protein>
    <submittedName>
        <fullName evidence="2">Uncharacterized protein</fullName>
    </submittedName>
</protein>
<proteinExistence type="predicted"/>
<keyword evidence="1" id="KW-0812">Transmembrane</keyword>
<evidence type="ECO:0000313" key="2">
    <source>
        <dbReference type="EMBL" id="KKO75856.1"/>
    </source>
</evidence>
<keyword evidence="1" id="KW-1133">Transmembrane helix</keyword>
<organism evidence="2 3">
    <name type="scientific">Vairimorpha ceranae</name>
    <dbReference type="NCBI Taxonomy" id="40302"/>
    <lineage>
        <taxon>Eukaryota</taxon>
        <taxon>Fungi</taxon>
        <taxon>Fungi incertae sedis</taxon>
        <taxon>Microsporidia</taxon>
        <taxon>Nosematidae</taxon>
        <taxon>Vairimorpha</taxon>
    </lineage>
</organism>